<evidence type="ECO:0000256" key="8">
    <source>
        <dbReference type="SAM" id="MobiDB-lite"/>
    </source>
</evidence>
<evidence type="ECO:0000256" key="7">
    <source>
        <dbReference type="ARBA" id="ARBA00023136"/>
    </source>
</evidence>
<feature type="transmembrane region" description="Helical" evidence="9">
    <location>
        <begin position="565"/>
        <end position="585"/>
    </location>
</feature>
<reference evidence="12" key="1">
    <citation type="submission" date="2023-10" db="EMBL/GenBank/DDBJ databases">
        <title>Genome assembly of Pristionchus species.</title>
        <authorList>
            <person name="Yoshida K."/>
            <person name="Sommer R.J."/>
        </authorList>
    </citation>
    <scope>NUCLEOTIDE SEQUENCE</scope>
    <source>
        <strain evidence="12">RS0144</strain>
    </source>
</reference>
<keyword evidence="3 9" id="KW-0812">Transmembrane</keyword>
<feature type="region of interest" description="Disordered" evidence="8">
    <location>
        <begin position="280"/>
        <end position="315"/>
    </location>
</feature>
<evidence type="ECO:0000256" key="6">
    <source>
        <dbReference type="ARBA" id="ARBA00022989"/>
    </source>
</evidence>
<dbReference type="Gene3D" id="3.40.50.300">
    <property type="entry name" value="P-loop containing nucleotide triphosphate hydrolases"/>
    <property type="match status" value="2"/>
</dbReference>
<dbReference type="PANTHER" id="PTHR24221">
    <property type="entry name" value="ATP-BINDING CASSETTE SUB-FAMILY B"/>
    <property type="match status" value="1"/>
</dbReference>
<dbReference type="FunFam" id="3.40.50.300:FF:000967">
    <property type="entry name" value="ABC multidrug transporter mdr4"/>
    <property type="match status" value="2"/>
</dbReference>
<dbReference type="InterPro" id="IPR011527">
    <property type="entry name" value="ABC1_TM_dom"/>
</dbReference>
<evidence type="ECO:0000256" key="2">
    <source>
        <dbReference type="ARBA" id="ARBA00022448"/>
    </source>
</evidence>
<proteinExistence type="predicted"/>
<keyword evidence="13" id="KW-1185">Reference proteome</keyword>
<accession>A0AAV5SXD2</accession>
<evidence type="ECO:0000256" key="3">
    <source>
        <dbReference type="ARBA" id="ARBA00022692"/>
    </source>
</evidence>
<feature type="transmembrane region" description="Helical" evidence="9">
    <location>
        <begin position="478"/>
        <end position="495"/>
    </location>
</feature>
<dbReference type="PANTHER" id="PTHR24221:SF617">
    <property type="entry name" value="P-GLYCOPROTEIN RELATED"/>
    <property type="match status" value="1"/>
</dbReference>
<dbReference type="PROSITE" id="PS00211">
    <property type="entry name" value="ABC_TRANSPORTER_1"/>
    <property type="match status" value="2"/>
</dbReference>
<feature type="transmembrane region" description="Helical" evidence="9">
    <location>
        <begin position="371"/>
        <end position="389"/>
    </location>
</feature>
<dbReference type="PROSITE" id="PS50929">
    <property type="entry name" value="ABC_TM1F"/>
    <property type="match status" value="1"/>
</dbReference>
<dbReference type="AlphaFoldDB" id="A0AAV5SXD2"/>
<keyword evidence="6 9" id="KW-1133">Transmembrane helix</keyword>
<evidence type="ECO:0008006" key="14">
    <source>
        <dbReference type="Google" id="ProtNLM"/>
    </source>
</evidence>
<dbReference type="Proteomes" id="UP001432027">
    <property type="component" value="Unassembled WGS sequence"/>
</dbReference>
<comment type="subcellular location">
    <subcellularLocation>
        <location evidence="1">Membrane</location>
        <topology evidence="1">Multi-pass membrane protein</topology>
    </subcellularLocation>
</comment>
<evidence type="ECO:0000313" key="13">
    <source>
        <dbReference type="Proteomes" id="UP001432027"/>
    </source>
</evidence>
<evidence type="ECO:0000259" key="10">
    <source>
        <dbReference type="PROSITE" id="PS50893"/>
    </source>
</evidence>
<feature type="domain" description="ABC transmembrane type-1" evidence="11">
    <location>
        <begin position="336"/>
        <end position="619"/>
    </location>
</feature>
<evidence type="ECO:0000256" key="5">
    <source>
        <dbReference type="ARBA" id="ARBA00022840"/>
    </source>
</evidence>
<sequence length="855" mass="94711">MKARSAAAIVYETIDSMESDSDLLTQPKLDPSRAELSIEFRNVSFSFPSRSQPVLRNLSFTMLSGESVGLVGKSGCGKSTTLKLLTRFLEEQSGLILVDSVSLSEYDKRKWREMIGIVSQEPCLFTGSIRENICLGRDFTEGEIEEACRIAYAHDFIVALDKGYSTLLGPSGISLSGGQKQRLAIARAIISQPRLLLLDEATSALDSKSERIVQKALDSASQGRSTIVIAHRLSTIKNVDQVIVMENGEIVERGDYFELRSKDGGIFSRMVTEQEMEMRTLKNGDREDSDESSFEELPVETPEEERGDSQDYPEGVFPTSKGGFLALIGRDKRKTFVIFVLGILKALASILLSARFFFIFGSLEDTEYKSLLFWLTVGTIGVGVYNFFFQFISQPICQYLGETVMNDLRVSCLRSLLNRPLSYFDRQSTSPSACAVLLSQQPPTALSLIDHKLSTVIDGLVACFGVILLTFVVCLPSGVVGVSYLVLYLILLLAFEKINDKAYREVVEVDKSGELAMEIFDNVSTIQQLAVERHFQKKFDDIIERREVPLAKKLRCQSIVHSTNWSIFLLFNFIATTVGVYFVYLGHYTTKQLFTTESLVADIGFATYVMSFSFKDMVSASSAAKLLFGLIDPSREKREERRVKLNSKGSLKSVKVTFAYPSQPHRDVLSDVSFGVGQGNSMAFVGPSGGGKSTIVNLLERFYDPKSGQLLIDDLPFTAVTPFQLRNEISLVSQEPILFRGSISDNVRLGTDGVSDDEVRRACDLANASEFIREFPEGYSTLVGEKGRSLSGGQKQRIAIARALVRNPKVIILDEATSALDIQSEKVVRAALESSARGRTSVMIAHRLDSIRHCG</sequence>
<dbReference type="InterPro" id="IPR036640">
    <property type="entry name" value="ABC1_TM_sf"/>
</dbReference>
<dbReference type="InterPro" id="IPR003593">
    <property type="entry name" value="AAA+_ATPase"/>
</dbReference>
<dbReference type="SMART" id="SM00382">
    <property type="entry name" value="AAA"/>
    <property type="match status" value="2"/>
</dbReference>
<feature type="transmembrane region" description="Helical" evidence="9">
    <location>
        <begin position="336"/>
        <end position="359"/>
    </location>
</feature>
<dbReference type="InterPro" id="IPR003439">
    <property type="entry name" value="ABC_transporter-like_ATP-bd"/>
</dbReference>
<organism evidence="12 13">
    <name type="scientific">Pristionchus entomophagus</name>
    <dbReference type="NCBI Taxonomy" id="358040"/>
    <lineage>
        <taxon>Eukaryota</taxon>
        <taxon>Metazoa</taxon>
        <taxon>Ecdysozoa</taxon>
        <taxon>Nematoda</taxon>
        <taxon>Chromadorea</taxon>
        <taxon>Rhabditida</taxon>
        <taxon>Rhabditina</taxon>
        <taxon>Diplogasteromorpha</taxon>
        <taxon>Diplogasteroidea</taxon>
        <taxon>Neodiplogasteridae</taxon>
        <taxon>Pristionchus</taxon>
    </lineage>
</organism>
<name>A0AAV5SXD2_9BILA</name>
<evidence type="ECO:0000256" key="1">
    <source>
        <dbReference type="ARBA" id="ARBA00004141"/>
    </source>
</evidence>
<dbReference type="PROSITE" id="PS50893">
    <property type="entry name" value="ABC_TRANSPORTER_2"/>
    <property type="match status" value="2"/>
</dbReference>
<dbReference type="Pfam" id="PF00005">
    <property type="entry name" value="ABC_tran"/>
    <property type="match status" value="2"/>
</dbReference>
<dbReference type="EMBL" id="BTSX01000003">
    <property type="protein sequence ID" value="GMS87987.1"/>
    <property type="molecule type" value="Genomic_DNA"/>
</dbReference>
<dbReference type="Gene3D" id="1.20.1560.10">
    <property type="entry name" value="ABC transporter type 1, transmembrane domain"/>
    <property type="match status" value="1"/>
</dbReference>
<dbReference type="Pfam" id="PF00664">
    <property type="entry name" value="ABC_membrane"/>
    <property type="match status" value="1"/>
</dbReference>
<feature type="compositionally biased region" description="Acidic residues" evidence="8">
    <location>
        <begin position="287"/>
        <end position="306"/>
    </location>
</feature>
<dbReference type="GO" id="GO:0140359">
    <property type="term" value="F:ABC-type transporter activity"/>
    <property type="evidence" value="ECO:0007669"/>
    <property type="project" value="InterPro"/>
</dbReference>
<feature type="domain" description="ABC transporter" evidence="10">
    <location>
        <begin position="38"/>
        <end position="272"/>
    </location>
</feature>
<keyword evidence="7 9" id="KW-0472">Membrane</keyword>
<feature type="domain" description="ABC transporter" evidence="10">
    <location>
        <begin position="651"/>
        <end position="855"/>
    </location>
</feature>
<gene>
    <name evidence="12" type="ORF">PENTCL1PPCAC_10162</name>
</gene>
<keyword evidence="2" id="KW-0813">Transport</keyword>
<dbReference type="SUPFAM" id="SSF52540">
    <property type="entry name" value="P-loop containing nucleoside triphosphate hydrolases"/>
    <property type="match status" value="2"/>
</dbReference>
<comment type="caution">
    <text evidence="12">The sequence shown here is derived from an EMBL/GenBank/DDBJ whole genome shotgun (WGS) entry which is preliminary data.</text>
</comment>
<dbReference type="InterPro" id="IPR039421">
    <property type="entry name" value="Type_1_exporter"/>
</dbReference>
<keyword evidence="5" id="KW-0067">ATP-binding</keyword>
<protein>
    <recommendedName>
        <fullName evidence="14">ABC transporter ATP-binding protein</fullName>
    </recommendedName>
</protein>
<dbReference type="GO" id="GO:0016020">
    <property type="term" value="C:membrane"/>
    <property type="evidence" value="ECO:0007669"/>
    <property type="project" value="UniProtKB-SubCell"/>
</dbReference>
<evidence type="ECO:0000256" key="4">
    <source>
        <dbReference type="ARBA" id="ARBA00022741"/>
    </source>
</evidence>
<dbReference type="GO" id="GO:0005524">
    <property type="term" value="F:ATP binding"/>
    <property type="evidence" value="ECO:0007669"/>
    <property type="project" value="UniProtKB-KW"/>
</dbReference>
<evidence type="ECO:0000259" key="11">
    <source>
        <dbReference type="PROSITE" id="PS50929"/>
    </source>
</evidence>
<dbReference type="SUPFAM" id="SSF90123">
    <property type="entry name" value="ABC transporter transmembrane region"/>
    <property type="match status" value="1"/>
</dbReference>
<feature type="non-terminal residue" evidence="12">
    <location>
        <position position="855"/>
    </location>
</feature>
<dbReference type="InterPro" id="IPR017871">
    <property type="entry name" value="ABC_transporter-like_CS"/>
</dbReference>
<dbReference type="InterPro" id="IPR027417">
    <property type="entry name" value="P-loop_NTPase"/>
</dbReference>
<dbReference type="GO" id="GO:0016887">
    <property type="term" value="F:ATP hydrolysis activity"/>
    <property type="evidence" value="ECO:0007669"/>
    <property type="project" value="InterPro"/>
</dbReference>
<keyword evidence="4" id="KW-0547">Nucleotide-binding</keyword>
<evidence type="ECO:0000256" key="9">
    <source>
        <dbReference type="SAM" id="Phobius"/>
    </source>
</evidence>
<evidence type="ECO:0000313" key="12">
    <source>
        <dbReference type="EMBL" id="GMS87987.1"/>
    </source>
</evidence>